<dbReference type="GeneID" id="96256717"/>
<evidence type="ECO:0000313" key="2">
    <source>
        <dbReference type="Proteomes" id="UP001595908"/>
    </source>
</evidence>
<reference evidence="2" key="1">
    <citation type="journal article" date="2019" name="Int. J. Syst. Evol. Microbiol.">
        <title>The Global Catalogue of Microorganisms (GCM) 10K type strain sequencing project: providing services to taxonomists for standard genome sequencing and annotation.</title>
        <authorList>
            <consortium name="The Broad Institute Genomics Platform"/>
            <consortium name="The Broad Institute Genome Sequencing Center for Infectious Disease"/>
            <person name="Wu L."/>
            <person name="Ma J."/>
        </authorList>
    </citation>
    <scope>NUCLEOTIDE SEQUENCE [LARGE SCALE GENOMIC DNA]</scope>
    <source>
        <strain evidence="2">ICMP 257</strain>
    </source>
</reference>
<gene>
    <name evidence="1" type="ORF">ACFPL4_35735</name>
</gene>
<evidence type="ECO:0000313" key="1">
    <source>
        <dbReference type="EMBL" id="MFC4983614.1"/>
    </source>
</evidence>
<accession>A0ABV9VL77</accession>
<protein>
    <submittedName>
        <fullName evidence="1">Uncharacterized protein</fullName>
    </submittedName>
</protein>
<keyword evidence="2" id="KW-1185">Reference proteome</keyword>
<dbReference type="Proteomes" id="UP001595908">
    <property type="component" value="Unassembled WGS sequence"/>
</dbReference>
<organism evidence="1 2">
    <name type="scientific">Streptomyces atroolivaceus</name>
    <dbReference type="NCBI Taxonomy" id="66869"/>
    <lineage>
        <taxon>Bacteria</taxon>
        <taxon>Bacillati</taxon>
        <taxon>Actinomycetota</taxon>
        <taxon>Actinomycetes</taxon>
        <taxon>Kitasatosporales</taxon>
        <taxon>Streptomycetaceae</taxon>
        <taxon>Streptomyces</taxon>
    </lineage>
</organism>
<sequence length="65" mass="6999">MRDVLMDDGYPGLVVLLELLVFSELPSNIGRVAERAGEAAGAANRLAHVVTNTLREVSRTPGSRH</sequence>
<name>A0ABV9VL77_STRAZ</name>
<comment type="caution">
    <text evidence="1">The sequence shown here is derived from an EMBL/GenBank/DDBJ whole genome shotgun (WGS) entry which is preliminary data.</text>
</comment>
<proteinExistence type="predicted"/>
<dbReference type="EMBL" id="JBHSJE010000020">
    <property type="protein sequence ID" value="MFC4983614.1"/>
    <property type="molecule type" value="Genomic_DNA"/>
</dbReference>
<dbReference type="RefSeq" id="WP_033305844.1">
    <property type="nucleotide sequence ID" value="NZ_JBHSJE010000020.1"/>
</dbReference>